<dbReference type="FunFam" id="3.40.50.1400:FF:000002">
    <property type="entry name" value="Ferrochelatase"/>
    <property type="match status" value="1"/>
</dbReference>
<evidence type="ECO:0000256" key="1">
    <source>
        <dbReference type="ARBA" id="ARBA00007718"/>
    </source>
</evidence>
<dbReference type="CDD" id="cd00419">
    <property type="entry name" value="Ferrochelatase_C"/>
    <property type="match status" value="1"/>
</dbReference>
<comment type="catalytic activity">
    <reaction evidence="9 10">
        <text>heme b + 2 H(+) = protoporphyrin IX + Fe(2+)</text>
        <dbReference type="Rhea" id="RHEA:22584"/>
        <dbReference type="ChEBI" id="CHEBI:15378"/>
        <dbReference type="ChEBI" id="CHEBI:29033"/>
        <dbReference type="ChEBI" id="CHEBI:57306"/>
        <dbReference type="ChEBI" id="CHEBI:60344"/>
        <dbReference type="EC" id="4.98.1.1"/>
    </reaction>
</comment>
<dbReference type="SUPFAM" id="SSF53800">
    <property type="entry name" value="Chelatase"/>
    <property type="match status" value="1"/>
</dbReference>
<dbReference type="InterPro" id="IPR019772">
    <property type="entry name" value="Ferrochelatase_AS"/>
</dbReference>
<dbReference type="GO" id="GO:0006783">
    <property type="term" value="P:heme biosynthetic process"/>
    <property type="evidence" value="ECO:0007669"/>
    <property type="project" value="UniProtKB-UniRule"/>
</dbReference>
<dbReference type="Pfam" id="PF00762">
    <property type="entry name" value="Ferrochelatase"/>
    <property type="match status" value="1"/>
</dbReference>
<feature type="binding site" evidence="9">
    <location>
        <position position="305"/>
    </location>
    <ligand>
        <name>Fe(2+)</name>
        <dbReference type="ChEBI" id="CHEBI:29033"/>
    </ligand>
</feature>
<organism evidence="12 13">
    <name type="scientific">Acuticoccus sediminis</name>
    <dbReference type="NCBI Taxonomy" id="2184697"/>
    <lineage>
        <taxon>Bacteria</taxon>
        <taxon>Pseudomonadati</taxon>
        <taxon>Pseudomonadota</taxon>
        <taxon>Alphaproteobacteria</taxon>
        <taxon>Hyphomicrobiales</taxon>
        <taxon>Amorphaceae</taxon>
        <taxon>Acuticoccus</taxon>
    </lineage>
</organism>
<dbReference type="EC" id="4.98.1.1" evidence="9 10"/>
<evidence type="ECO:0000313" key="13">
    <source>
        <dbReference type="Proteomes" id="UP000249590"/>
    </source>
</evidence>
<evidence type="ECO:0000256" key="9">
    <source>
        <dbReference type="HAMAP-Rule" id="MF_00323"/>
    </source>
</evidence>
<dbReference type="GO" id="GO:0046872">
    <property type="term" value="F:metal ion binding"/>
    <property type="evidence" value="ECO:0007669"/>
    <property type="project" value="UniProtKB-KW"/>
</dbReference>
<evidence type="ECO:0000256" key="10">
    <source>
        <dbReference type="RuleBase" id="RU000607"/>
    </source>
</evidence>
<dbReference type="CDD" id="cd03411">
    <property type="entry name" value="Ferrochelatase_N"/>
    <property type="match status" value="1"/>
</dbReference>
<evidence type="ECO:0000256" key="3">
    <source>
        <dbReference type="ARBA" id="ARBA00022723"/>
    </source>
</evidence>
<dbReference type="GO" id="GO:0004325">
    <property type="term" value="F:ferrochelatase activity"/>
    <property type="evidence" value="ECO:0007669"/>
    <property type="project" value="UniProtKB-UniRule"/>
</dbReference>
<dbReference type="InterPro" id="IPR033659">
    <property type="entry name" value="Ferrochelatase_N"/>
</dbReference>
<comment type="catalytic activity">
    <reaction evidence="8">
        <text>Fe-coproporphyrin III + 2 H(+) = coproporphyrin III + Fe(2+)</text>
        <dbReference type="Rhea" id="RHEA:49572"/>
        <dbReference type="ChEBI" id="CHEBI:15378"/>
        <dbReference type="ChEBI" id="CHEBI:29033"/>
        <dbReference type="ChEBI" id="CHEBI:68438"/>
        <dbReference type="ChEBI" id="CHEBI:131725"/>
        <dbReference type="EC" id="4.99.1.9"/>
    </reaction>
    <physiologicalReaction direction="right-to-left" evidence="8">
        <dbReference type="Rhea" id="RHEA:49574"/>
    </physiologicalReaction>
</comment>
<dbReference type="PANTHER" id="PTHR11108:SF1">
    <property type="entry name" value="FERROCHELATASE, MITOCHONDRIAL"/>
    <property type="match status" value="1"/>
</dbReference>
<evidence type="ECO:0000256" key="11">
    <source>
        <dbReference type="SAM" id="MobiDB-lite"/>
    </source>
</evidence>
<feature type="region of interest" description="Disordered" evidence="11">
    <location>
        <begin position="1"/>
        <end position="22"/>
    </location>
</feature>
<proteinExistence type="inferred from homology"/>
<comment type="caution">
    <text evidence="12">The sequence shown here is derived from an EMBL/GenBank/DDBJ whole genome shotgun (WGS) entry which is preliminary data.</text>
</comment>
<comment type="subcellular location">
    <subcellularLocation>
        <location evidence="9 10">Cytoplasm</location>
    </subcellularLocation>
</comment>
<dbReference type="AlphaFoldDB" id="A0A8B2P456"/>
<dbReference type="PANTHER" id="PTHR11108">
    <property type="entry name" value="FERROCHELATASE"/>
    <property type="match status" value="1"/>
</dbReference>
<dbReference type="OrthoDB" id="9809741at2"/>
<keyword evidence="13" id="KW-1185">Reference proteome</keyword>
<sequence length="354" mass="40072">MDMPKTAATPHAGLPSRLPEGHPAVRSGRIGVLLVNLGTPEGTSYWPMRRYLKEFLSDRRVIEVPRYIWWPLLNLVILTTRPGRSGKAYDEVWNRELDESPLKTVTRSQAEKLAAALSADPRIEVDWAMRYGLPPIKEKLEGLAAKGCERILLFPLYPQYAAATTATVNDKAFEALMTMRWQPALRTVPQYCDDPVYIDALARSLEEHLATLDWEPDLVLTSYHGIPQEYLDKGDPYHCQCHKTTRLLQERLGWPDGRLKVTFQSRFGKAEWIKPYTDETVKALPGQGVRKIAVMMPGFVTDCLETLEEIAGENAEYFHEAGGEKFTAVPCLNDSEAGMTVIEQVVRRELMGWI</sequence>
<evidence type="ECO:0000313" key="12">
    <source>
        <dbReference type="EMBL" id="RAI03369.1"/>
    </source>
</evidence>
<keyword evidence="6 9" id="KW-0456">Lyase</keyword>
<keyword evidence="4 9" id="KW-0408">Iron</keyword>
<evidence type="ECO:0000256" key="8">
    <source>
        <dbReference type="ARBA" id="ARBA00024536"/>
    </source>
</evidence>
<evidence type="ECO:0000256" key="7">
    <source>
        <dbReference type="ARBA" id="ARBA00023244"/>
    </source>
</evidence>
<protein>
    <recommendedName>
        <fullName evidence="9 10">Ferrochelatase</fullName>
        <ecNumber evidence="9 10">4.98.1.1</ecNumber>
    </recommendedName>
    <alternativeName>
        <fullName evidence="9">Heme synthase</fullName>
    </alternativeName>
    <alternativeName>
        <fullName evidence="9">Protoheme ferro-lyase</fullName>
    </alternativeName>
</protein>
<dbReference type="UniPathway" id="UPA00252">
    <property type="reaction ID" value="UER00325"/>
</dbReference>
<keyword evidence="7 9" id="KW-0627">Porphyrin biosynthesis</keyword>
<comment type="function">
    <text evidence="9 10">Catalyzes the ferrous insertion into protoporphyrin IX.</text>
</comment>
<name>A0A8B2P456_9HYPH</name>
<accession>A0A8B2P456</accession>
<keyword evidence="2 9" id="KW-0963">Cytoplasm</keyword>
<evidence type="ECO:0000256" key="2">
    <source>
        <dbReference type="ARBA" id="ARBA00022490"/>
    </source>
</evidence>
<evidence type="ECO:0000256" key="4">
    <source>
        <dbReference type="ARBA" id="ARBA00023004"/>
    </source>
</evidence>
<dbReference type="HAMAP" id="MF_00323">
    <property type="entry name" value="Ferrochelatase"/>
    <property type="match status" value="1"/>
</dbReference>
<evidence type="ECO:0000256" key="6">
    <source>
        <dbReference type="ARBA" id="ARBA00023239"/>
    </source>
</evidence>
<comment type="pathway">
    <text evidence="9 10">Porphyrin-containing compound metabolism; protoheme biosynthesis; protoheme from protoporphyrin-IX: step 1/1.</text>
</comment>
<dbReference type="InterPro" id="IPR033644">
    <property type="entry name" value="Ferrochelatase_C"/>
</dbReference>
<dbReference type="NCBIfam" id="TIGR00109">
    <property type="entry name" value="hemH"/>
    <property type="match status" value="1"/>
</dbReference>
<gene>
    <name evidence="9" type="primary">hemH</name>
    <name evidence="12" type="ORF">DLJ53_02295</name>
</gene>
<keyword evidence="5 9" id="KW-0350">Heme biosynthesis</keyword>
<dbReference type="EMBL" id="QHHQ01000001">
    <property type="protein sequence ID" value="RAI03369.1"/>
    <property type="molecule type" value="Genomic_DNA"/>
</dbReference>
<dbReference type="Proteomes" id="UP000249590">
    <property type="component" value="Unassembled WGS sequence"/>
</dbReference>
<evidence type="ECO:0000256" key="5">
    <source>
        <dbReference type="ARBA" id="ARBA00023133"/>
    </source>
</evidence>
<dbReference type="PROSITE" id="PS00534">
    <property type="entry name" value="FERROCHELATASE"/>
    <property type="match status" value="1"/>
</dbReference>
<dbReference type="GO" id="GO:0005737">
    <property type="term" value="C:cytoplasm"/>
    <property type="evidence" value="ECO:0007669"/>
    <property type="project" value="UniProtKB-SubCell"/>
</dbReference>
<dbReference type="RefSeq" id="WP_111341986.1">
    <property type="nucleotide sequence ID" value="NZ_QHHQ01000001.1"/>
</dbReference>
<keyword evidence="3 9" id="KW-0479">Metal-binding</keyword>
<comment type="similarity">
    <text evidence="1 9 10">Belongs to the ferrochelatase family.</text>
</comment>
<dbReference type="Gene3D" id="3.40.50.1400">
    <property type="match status" value="2"/>
</dbReference>
<feature type="binding site" evidence="9">
    <location>
        <position position="224"/>
    </location>
    <ligand>
        <name>Fe(2+)</name>
        <dbReference type="ChEBI" id="CHEBI:29033"/>
    </ligand>
</feature>
<reference evidence="12 13" key="1">
    <citation type="submission" date="2018-05" db="EMBL/GenBank/DDBJ databases">
        <title>Acuticoccus sediminis sp. nov., isolated from deep-sea sediment of Indian Ocean.</title>
        <authorList>
            <person name="Liu X."/>
            <person name="Lai Q."/>
            <person name="Du Y."/>
            <person name="Sun F."/>
            <person name="Zhang X."/>
            <person name="Wang S."/>
            <person name="Shao Z."/>
        </authorList>
    </citation>
    <scope>NUCLEOTIDE SEQUENCE [LARGE SCALE GENOMIC DNA]</scope>
    <source>
        <strain evidence="12 13">PTG4-2</strain>
    </source>
</reference>
<dbReference type="InterPro" id="IPR001015">
    <property type="entry name" value="Ferrochelatase"/>
</dbReference>